<reference evidence="3" key="1">
    <citation type="submission" date="2024-06" db="EMBL/GenBank/DDBJ databases">
        <authorList>
            <person name="Ryan C."/>
        </authorList>
    </citation>
    <scope>NUCLEOTIDE SEQUENCE [LARGE SCALE GENOMIC DNA]</scope>
</reference>
<sequence length="429" mass="48202">METEPIDSPAAASCPRWVMLNRYGYRRDHSGIAETTLAAAAFPSTGRPFGVSFCLKAPPASSIFLYDREDQREDTFMEEVVAAHGDCLLLEKMLHRDDARSTSSTNWDYFLYEAGSAAWLPSLSLLAACFFPMDYERLKVQYPSFKTSQRLYRAIVAAGYLKHWAQLEVTGDHTAELCVLRLGRCHGWDLNQDVPIVRVTGEALPLSKAGEPMRWWHTDAVVPAGDRFLCWVDYFHSVLLCDMASDAASPKLLHMPLPMKSDNGGWPWPSFPGSRPDPRWSMNLGATGVAALRLVRVEPRCCSCCGPGETTCERGGRSGFTVTTWTLTLMMEDRRSMRWVEDGVIDGDELWASLNYEGVPRVTLKYPIVSSADPDVVCFMVSEDEYVYREGTKLWMVEVDTRSKALRSVVCEISDRWGEGYHLAAKLQC</sequence>
<name>A0ABC9B962_9POAL</name>
<dbReference type="AlphaFoldDB" id="A0ABC9B962"/>
<feature type="domain" description="DUF1618" evidence="1">
    <location>
        <begin position="231"/>
        <end position="378"/>
    </location>
</feature>
<dbReference type="EMBL" id="OZ075134">
    <property type="protein sequence ID" value="CAL4994997.1"/>
    <property type="molecule type" value="Genomic_DNA"/>
</dbReference>
<evidence type="ECO:0000259" key="1">
    <source>
        <dbReference type="Pfam" id="PF07762"/>
    </source>
</evidence>
<reference evidence="2 3" key="2">
    <citation type="submission" date="2024-10" db="EMBL/GenBank/DDBJ databases">
        <authorList>
            <person name="Ryan C."/>
        </authorList>
    </citation>
    <scope>NUCLEOTIDE SEQUENCE [LARGE SCALE GENOMIC DNA]</scope>
</reference>
<dbReference type="Pfam" id="PF07762">
    <property type="entry name" value="DUF1618"/>
    <property type="match status" value="1"/>
</dbReference>
<evidence type="ECO:0000313" key="3">
    <source>
        <dbReference type="Proteomes" id="UP001497457"/>
    </source>
</evidence>
<dbReference type="PANTHER" id="PTHR33074:SF129">
    <property type="entry name" value="DUF1618 DOMAIN-CONTAINING PROTEIN"/>
    <property type="match status" value="1"/>
</dbReference>
<evidence type="ECO:0000313" key="2">
    <source>
        <dbReference type="EMBL" id="CAL4994997.1"/>
    </source>
</evidence>
<dbReference type="InterPro" id="IPR011676">
    <property type="entry name" value="DUF1618"/>
</dbReference>
<proteinExistence type="predicted"/>
<keyword evidence="3" id="KW-1185">Reference proteome</keyword>
<dbReference type="Proteomes" id="UP001497457">
    <property type="component" value="Chromosome 24b"/>
</dbReference>
<organism evidence="2 3">
    <name type="scientific">Urochloa decumbens</name>
    <dbReference type="NCBI Taxonomy" id="240449"/>
    <lineage>
        <taxon>Eukaryota</taxon>
        <taxon>Viridiplantae</taxon>
        <taxon>Streptophyta</taxon>
        <taxon>Embryophyta</taxon>
        <taxon>Tracheophyta</taxon>
        <taxon>Spermatophyta</taxon>
        <taxon>Magnoliopsida</taxon>
        <taxon>Liliopsida</taxon>
        <taxon>Poales</taxon>
        <taxon>Poaceae</taxon>
        <taxon>PACMAD clade</taxon>
        <taxon>Panicoideae</taxon>
        <taxon>Panicodae</taxon>
        <taxon>Paniceae</taxon>
        <taxon>Melinidinae</taxon>
        <taxon>Urochloa</taxon>
    </lineage>
</organism>
<gene>
    <name evidence="2" type="ORF">URODEC1_LOCUS62168</name>
</gene>
<protein>
    <recommendedName>
        <fullName evidence="1">DUF1618 domain-containing protein</fullName>
    </recommendedName>
</protein>
<dbReference type="PANTHER" id="PTHR33074">
    <property type="entry name" value="EXPRESSED PROTEIN-RELATED"/>
    <property type="match status" value="1"/>
</dbReference>
<accession>A0ABC9B962</accession>